<evidence type="ECO:0008006" key="3">
    <source>
        <dbReference type="Google" id="ProtNLM"/>
    </source>
</evidence>
<sequence length="271" mass="31182">MIIDELTQEELDLIEKRIDEERGRRKPQLRLHRWWSRRFLAIYDGIFSAFLGDHDSFPRLLTSPSGGEGKTFLEPLAGGGTGVGEASIYGFSSFGIDVNPVAYHVMKGYTSLQKGINLDQNLLIAAQKVTKDLWFYKGNLVSYVFVTRGKVPTWIYTSGRAPQLLCPRCGRVWGMEVNEIEIRKHPKLLEGRTVRCPHCGDEFRITIKPEYDPVSPVRIGRWMSFGFLTSDRRGVKNFFHDLVWTINYKAVNEKLQRDNRGYPNVVLRKLK</sequence>
<dbReference type="GeneID" id="41716872"/>
<dbReference type="EMBL" id="AP018930">
    <property type="protein sequence ID" value="BBG25881.1"/>
    <property type="molecule type" value="Genomic_DNA"/>
</dbReference>
<dbReference type="AlphaFoldDB" id="A0A510E058"/>
<organism evidence="1 2">
    <name type="scientific">Sulfuracidifex tepidarius</name>
    <dbReference type="NCBI Taxonomy" id="1294262"/>
    <lineage>
        <taxon>Archaea</taxon>
        <taxon>Thermoproteota</taxon>
        <taxon>Thermoprotei</taxon>
        <taxon>Sulfolobales</taxon>
        <taxon>Sulfolobaceae</taxon>
        <taxon>Sulfuracidifex</taxon>
    </lineage>
</organism>
<dbReference type="Proteomes" id="UP000325030">
    <property type="component" value="Chromosome"/>
</dbReference>
<dbReference type="Gene3D" id="2.20.28.160">
    <property type="match status" value="1"/>
</dbReference>
<name>A0A510E058_9CREN</name>
<evidence type="ECO:0000313" key="1">
    <source>
        <dbReference type="EMBL" id="BBG25881.1"/>
    </source>
</evidence>
<evidence type="ECO:0000313" key="2">
    <source>
        <dbReference type="Proteomes" id="UP000325030"/>
    </source>
</evidence>
<proteinExistence type="predicted"/>
<accession>A0A510E058</accession>
<protein>
    <recommendedName>
        <fullName evidence="3">DNA methylase N-4/N-6 domain-containing protein</fullName>
    </recommendedName>
</protein>
<reference evidence="2" key="1">
    <citation type="submission" date="2018-09" db="EMBL/GenBank/DDBJ databases">
        <title>Complete Genome Sequencing of Sulfolobus sp. JCM 16834.</title>
        <authorList>
            <person name="Kato S."/>
            <person name="Itoh T."/>
            <person name="Ohkuma M."/>
        </authorList>
    </citation>
    <scope>NUCLEOTIDE SEQUENCE [LARGE SCALE GENOMIC DNA]</scope>
    <source>
        <strain evidence="2">IC-007</strain>
    </source>
</reference>
<gene>
    <name evidence="1" type="ORF">IC007_0386</name>
</gene>
<dbReference type="RefSeq" id="WP_149564619.1">
    <property type="nucleotide sequence ID" value="NZ_AP018930.1"/>
</dbReference>